<dbReference type="EMBL" id="JBJURJ010000011">
    <property type="protein sequence ID" value="MFM9330139.1"/>
    <property type="molecule type" value="Genomic_DNA"/>
</dbReference>
<organism evidence="1 2">
    <name type="scientific">Paenibacillus mesotrionivorans</name>
    <dbReference type="NCBI Taxonomy" id="3160968"/>
    <lineage>
        <taxon>Bacteria</taxon>
        <taxon>Bacillati</taxon>
        <taxon>Bacillota</taxon>
        <taxon>Bacilli</taxon>
        <taxon>Bacillales</taxon>
        <taxon>Paenibacillaceae</taxon>
        <taxon>Paenibacillus</taxon>
    </lineage>
</organism>
<dbReference type="Proteomes" id="UP001631969">
    <property type="component" value="Unassembled WGS sequence"/>
</dbReference>
<gene>
    <name evidence="1" type="ORF">ACI1P1_17710</name>
</gene>
<evidence type="ECO:0000313" key="2">
    <source>
        <dbReference type="Proteomes" id="UP001631969"/>
    </source>
</evidence>
<protein>
    <submittedName>
        <fullName evidence="1">Uncharacterized protein</fullName>
    </submittedName>
</protein>
<evidence type="ECO:0000313" key="1">
    <source>
        <dbReference type="EMBL" id="MFM9330139.1"/>
    </source>
</evidence>
<proteinExistence type="predicted"/>
<comment type="caution">
    <text evidence="1">The sequence shown here is derived from an EMBL/GenBank/DDBJ whole genome shotgun (WGS) entry which is preliminary data.</text>
</comment>
<keyword evidence="2" id="KW-1185">Reference proteome</keyword>
<sequence>MSNQNYGVALNTSEKTIISRASGFIKVEDAAEIIRQFKEAIQKVNTKEYALIIDGKDAKTVSADVVPLLQEVMTLYTNTPFKAKYMIELSSGIQANQIKRVAGDHNELVKIGSVEAAIADFKQL</sequence>
<accession>A0ACC7NZD1</accession>
<name>A0ACC7NZD1_9BACL</name>
<reference evidence="1" key="1">
    <citation type="submission" date="2024-12" db="EMBL/GenBank/DDBJ databases">
        <authorList>
            <person name="Wu N."/>
        </authorList>
    </citation>
    <scope>NUCLEOTIDE SEQUENCE</scope>
    <source>
        <strain evidence="1">P15</strain>
    </source>
</reference>